<dbReference type="GO" id="GO:0008270">
    <property type="term" value="F:zinc ion binding"/>
    <property type="evidence" value="ECO:0007669"/>
    <property type="project" value="UniProtKB-KW"/>
</dbReference>
<dbReference type="SMART" id="SM00744">
    <property type="entry name" value="RINGv"/>
    <property type="match status" value="1"/>
</dbReference>
<dbReference type="Pfam" id="PF22958">
    <property type="entry name" value="Ltn1_1st"/>
    <property type="match status" value="1"/>
</dbReference>
<keyword evidence="10" id="KW-0479">Metal-binding</keyword>
<reference evidence="17 18" key="1">
    <citation type="submission" date="2019-09" db="EMBL/GenBank/DDBJ databases">
        <authorList>
            <person name="Ou C."/>
        </authorList>
    </citation>
    <scope>NUCLEOTIDE SEQUENCE [LARGE SCALE GENOMIC DNA]</scope>
    <source>
        <strain evidence="17">S2</strain>
        <tissue evidence="17">Leaf</tissue>
    </source>
</reference>
<dbReference type="Pfam" id="PF13639">
    <property type="entry name" value="zf-RING_2"/>
    <property type="match status" value="1"/>
</dbReference>
<evidence type="ECO:0000256" key="9">
    <source>
        <dbReference type="ARBA" id="ARBA00022679"/>
    </source>
</evidence>
<dbReference type="PANTHER" id="PTHR12389">
    <property type="entry name" value="ZINC FINGER PROTEIN 294"/>
    <property type="match status" value="1"/>
</dbReference>
<dbReference type="GO" id="GO:0016567">
    <property type="term" value="P:protein ubiquitination"/>
    <property type="evidence" value="ECO:0007669"/>
    <property type="project" value="UniProtKB-UniPathway"/>
</dbReference>
<evidence type="ECO:0000256" key="14">
    <source>
        <dbReference type="ARBA" id="ARBA00022833"/>
    </source>
</evidence>
<protein>
    <recommendedName>
        <fullName evidence="7">E3 ubiquitin-protein ligase listerin</fullName>
        <ecNumber evidence="6">2.3.2.27</ecNumber>
    </recommendedName>
</protein>
<name>A0A5N5GRX3_9ROSA</name>
<dbReference type="EMBL" id="SMOL01000402">
    <property type="protein sequence ID" value="KAB2616641.1"/>
    <property type="molecule type" value="Genomic_DNA"/>
</dbReference>
<evidence type="ECO:0000256" key="3">
    <source>
        <dbReference type="ARBA" id="ARBA00004906"/>
    </source>
</evidence>
<dbReference type="InterPro" id="IPR001841">
    <property type="entry name" value="Znf_RING"/>
</dbReference>
<comment type="subcellular location">
    <subcellularLocation>
        <location evidence="2">Cytoplasm</location>
        <location evidence="2">Cytosol</location>
    </subcellularLocation>
</comment>
<comment type="similarity">
    <text evidence="4">Belongs to the LOR family.</text>
</comment>
<evidence type="ECO:0000313" key="17">
    <source>
        <dbReference type="EMBL" id="KAB2616641.1"/>
    </source>
</evidence>
<evidence type="ECO:0000256" key="2">
    <source>
        <dbReference type="ARBA" id="ARBA00004514"/>
    </source>
</evidence>
<dbReference type="Pfam" id="PF04525">
    <property type="entry name" value="LOR"/>
    <property type="match status" value="1"/>
</dbReference>
<dbReference type="InterPro" id="IPR054477">
    <property type="entry name" value="LTN1_E3_ligase_6th"/>
</dbReference>
<evidence type="ECO:0000313" key="18">
    <source>
        <dbReference type="Proteomes" id="UP000327157"/>
    </source>
</evidence>
<dbReference type="SMART" id="SM00184">
    <property type="entry name" value="RING"/>
    <property type="match status" value="1"/>
</dbReference>
<dbReference type="GO" id="GO:1990112">
    <property type="term" value="C:RQC complex"/>
    <property type="evidence" value="ECO:0007669"/>
    <property type="project" value="InterPro"/>
</dbReference>
<evidence type="ECO:0000256" key="13">
    <source>
        <dbReference type="ARBA" id="ARBA00022786"/>
    </source>
</evidence>
<dbReference type="GO" id="GO:1990116">
    <property type="term" value="P:ribosome-associated ubiquitin-dependent protein catabolic process"/>
    <property type="evidence" value="ECO:0007669"/>
    <property type="project" value="InterPro"/>
</dbReference>
<dbReference type="InterPro" id="IPR039795">
    <property type="entry name" value="LTN1/Rkr1"/>
</dbReference>
<reference evidence="17 18" key="3">
    <citation type="submission" date="2019-11" db="EMBL/GenBank/DDBJ databases">
        <title>A de novo genome assembly of a pear dwarfing rootstock.</title>
        <authorList>
            <person name="Wang F."/>
            <person name="Wang J."/>
            <person name="Li S."/>
            <person name="Zhang Y."/>
            <person name="Fang M."/>
            <person name="Ma L."/>
            <person name="Zhao Y."/>
            <person name="Jiang S."/>
        </authorList>
    </citation>
    <scope>NUCLEOTIDE SEQUENCE [LARGE SCALE GENOMIC DNA]</scope>
    <source>
        <strain evidence="17">S2</strain>
        <tissue evidence="17">Leaf</tissue>
    </source>
</reference>
<sequence>MADIIPASVPVDPTSSQIPVDLFVSKKHPGLPLGELGFLDSSGSTVYKVTHQSLKTTSHRRVLLDAAGNPLFSLRRKDHGCWEGYKGGDSEEKDLKFRVNRTKNKLTRTELEVFLAGEDSADSACDFKVKGFPFQRSCTIYRGNEVVAETSLMYKLHQLMPKRGKFRLTIFPGPVDHALLCKLHHNSPSSSASSCSASRSISIFKRCLMGKQKGDAARSKARPSSSSLAASLVPSGSTATVGFGGYVGGSRLEASLPSEDSTPYVDVDSELALHLKRLARKDPTTKLKALASLSALLKEKSTMDIIPIIPQWAFEYKKLVVDYNRDVRRATHDTMNNLVTAVGRDLAPHLKSLMGPWWFSQFDRLSEVAQAAKRSLQAAFPAQEKRLDALILCTAEVFTYLEENLRLTPQSMSEKATAVDELEEMHQQVISSSLLALATLLDVLVCKQEGRPDSEKINAPPKHALKARETAISFAENLFTVHKYFVDFLKSPISAIRSATYSVLSSFIRNIPHAFSEGNMKTLAAAVFGAFQETDPACHSSMWDAVLLFSKRFPDSWTSINVQKVVLNRFWNFLRNGCFGSQQISYPALLPFLDTVPSKAVVGETFLLEFFQNLWAGRNPSHSLNADRLAFLGAFKDCLLWGFRNASRYCDKVDSISPFQVNLVKNVLVKLLWRDYLFASSSKHKEKTLSRLSADSCESGLISNEKTVGTLNIMYPMSYLRELGNCIVGILSGIYSLQHDLLSAFSAEFDENCLGLFNDDGKLGTDSELAERIIQFISLLGEHAMQKGQSWPLGCLVGPMLSKSFPLMRSHDSPNCVKILSVAVSVFGPRKIVQKLLIQKNLSWEHSIDRGDKETEADLFMQIFKEKFVPWCLHGNSCSLSARLDLLFSLFDDEYFSEQWDIVIRYVTALEHSGCATSLDSDHITILSMLLEKASDRIASTKEGEVSMGNPENWHHELLESAAVSVARSPTSGTCNSQFLCTIVGGSTKSNQTSFVSRNTLILIFEEVFKKLLSFILASSFTWVRNAGPLLTAVENCIGPEYESSVTMFEMAQFALGVLDGTLFSLKKLGEESGLVPVILSAVFIIDWEFLLILTTIEDAPHDESKEKLKARLGFGESFHAFRCKISNQFWKSLSLHNRQALGNILIQSMRSAIFIEDKLDTEKFTSLCCLWMLEVLDCVSQDQYEEQNLLDQLLCKGDSWPLWIVPDFSSPEGLVLKNSSADVQDFGHRKFVSFIYKIISEVGIDRVVAGHVKHSLPPSQGTTNEGLTRSWLACEILCTWRWPGGSAVSSFLPSLSAYAKSRNFSSQESLLDFIFNILLDGALIHGGCDAQSFVYLWPTSNDEVEDIEEPFLRALVAVLFTLFNDNIWEREKAVMLLELLVNKLCVGEAINANCLRILPLIVNVLIRPLSQRSIKPNDEETQPDSSGENRVQDVIEGWLQKAISFPPLITWQTGQDMEDWLQLVIACYPFSTLGDIQTPKLERNVSSAERTLLLELFRKQRGPGTSTVINQLPVVQTLLSRLMVISVGYCWKEFNEEDWEFVLSQLRRWIQSAVVMMEEIAENINDIITSRLPSDNLDAVLNKLGKIVYISDSFTIDIAKNALLSFSLCCGPFGLQQAEDADNINPLRTERWDPIKDRILEGILRLFFCTGIAEAIARSCCDEAASLISSSRSEHSHFWELVASNVVNSSTNARDRAVKSIEFWGLSKGAISALYAILFSSKPVPLLQFAAYSIISSEPVLQFAIVEDKASLDSVTNGEEDSSPLDISTETSIHLKEEISCMIEKLPYKVLEMDLVAEQRVHVFLAWSLLLSHLWSLPSSSPARERLVQYIQDSASSVILDCLFQHIPLELCMAPILKKKDTALPAGIAEAAAAATHAIKTGSVLFSVQSLWPVEPVKIASLSGAMFGLMLRILPAYVRQWFSDLRDRSTSSAIESFTRSWCSPPLITNELSLIKKDEITDENFSIIVSKSANEVVATYTKDETGLDLVIRLPSSYPLRPVDVDCRRSLGISEVKQRKWLMSMASFVRNQNGALSEAIKIWKRNFDKEFEGVEECPICYSVIHTANHSLPRLACKTCKHKFHSACLFKWFSTSHKSTCPLCQSPF</sequence>
<dbReference type="InterPro" id="IPR054478">
    <property type="entry name" value="LTN1_UBC"/>
</dbReference>
<dbReference type="InterPro" id="IPR038595">
    <property type="entry name" value="LOR_sf"/>
</dbReference>
<keyword evidence="9" id="KW-0808">Transferase</keyword>
<evidence type="ECO:0000256" key="8">
    <source>
        <dbReference type="ARBA" id="ARBA00022490"/>
    </source>
</evidence>
<dbReference type="FunFam" id="3.30.40.10:FF:000038">
    <property type="entry name" value="E3 ubiquitin-protein ligase listerin"/>
    <property type="match status" value="1"/>
</dbReference>
<dbReference type="PROSITE" id="PS50089">
    <property type="entry name" value="ZF_RING_2"/>
    <property type="match status" value="1"/>
</dbReference>
<dbReference type="SUPFAM" id="SSF54518">
    <property type="entry name" value="Tubby C-terminal domain-like"/>
    <property type="match status" value="1"/>
</dbReference>
<evidence type="ECO:0000256" key="12">
    <source>
        <dbReference type="ARBA" id="ARBA00022771"/>
    </source>
</evidence>
<comment type="caution">
    <text evidence="17">The sequence shown here is derived from an EMBL/GenBank/DDBJ whole genome shotgun (WGS) entry which is preliminary data.</text>
</comment>
<proteinExistence type="inferred from homology"/>
<keyword evidence="14" id="KW-0862">Zinc</keyword>
<dbReference type="CDD" id="cd16491">
    <property type="entry name" value="RING-CH-C4HC3_LTN1"/>
    <property type="match status" value="1"/>
</dbReference>
<dbReference type="InterPro" id="IPR016024">
    <property type="entry name" value="ARM-type_fold"/>
</dbReference>
<keyword evidence="12 15" id="KW-0863">Zinc-finger</keyword>
<dbReference type="SUPFAM" id="SSF57850">
    <property type="entry name" value="RING/U-box"/>
    <property type="match status" value="1"/>
</dbReference>
<keyword evidence="18" id="KW-1185">Reference proteome</keyword>
<keyword evidence="13" id="KW-0833">Ubl conjugation pathway</keyword>
<dbReference type="InterPro" id="IPR011989">
    <property type="entry name" value="ARM-like"/>
</dbReference>
<evidence type="ECO:0000256" key="4">
    <source>
        <dbReference type="ARBA" id="ARBA00005437"/>
    </source>
</evidence>
<dbReference type="InterPro" id="IPR054476">
    <property type="entry name" value="Ltn1_N"/>
</dbReference>
<evidence type="ECO:0000256" key="5">
    <source>
        <dbReference type="ARBA" id="ARBA00007997"/>
    </source>
</evidence>
<dbReference type="InterPro" id="IPR039804">
    <property type="entry name" value="RING-CH-C4HC3_LTN1"/>
</dbReference>
<dbReference type="InterPro" id="IPR007612">
    <property type="entry name" value="LOR"/>
</dbReference>
<evidence type="ECO:0000259" key="16">
    <source>
        <dbReference type="PROSITE" id="PS50089"/>
    </source>
</evidence>
<evidence type="ECO:0000256" key="7">
    <source>
        <dbReference type="ARBA" id="ARBA00017157"/>
    </source>
</evidence>
<dbReference type="GO" id="GO:0061630">
    <property type="term" value="F:ubiquitin protein ligase activity"/>
    <property type="evidence" value="ECO:0007669"/>
    <property type="project" value="UniProtKB-EC"/>
</dbReference>
<dbReference type="EC" id="2.3.2.27" evidence="6"/>
<dbReference type="Gene3D" id="3.30.40.10">
    <property type="entry name" value="Zinc/RING finger domain, C3HC4 (zinc finger)"/>
    <property type="match status" value="1"/>
</dbReference>
<dbReference type="Pfam" id="PF23009">
    <property type="entry name" value="UBC_like"/>
    <property type="match status" value="1"/>
</dbReference>
<dbReference type="InterPro" id="IPR013083">
    <property type="entry name" value="Znf_RING/FYVE/PHD"/>
</dbReference>
<organism evidence="17 18">
    <name type="scientific">Pyrus ussuriensis x Pyrus communis</name>
    <dbReference type="NCBI Taxonomy" id="2448454"/>
    <lineage>
        <taxon>Eukaryota</taxon>
        <taxon>Viridiplantae</taxon>
        <taxon>Streptophyta</taxon>
        <taxon>Embryophyta</taxon>
        <taxon>Tracheophyta</taxon>
        <taxon>Spermatophyta</taxon>
        <taxon>Magnoliopsida</taxon>
        <taxon>eudicotyledons</taxon>
        <taxon>Gunneridae</taxon>
        <taxon>Pentapetalae</taxon>
        <taxon>rosids</taxon>
        <taxon>fabids</taxon>
        <taxon>Rosales</taxon>
        <taxon>Rosaceae</taxon>
        <taxon>Amygdaloideae</taxon>
        <taxon>Maleae</taxon>
        <taxon>Pyrus</taxon>
    </lineage>
</organism>
<dbReference type="GO" id="GO:0072344">
    <property type="term" value="P:rescue of stalled ribosome"/>
    <property type="evidence" value="ECO:0007669"/>
    <property type="project" value="TreeGrafter"/>
</dbReference>
<dbReference type="UniPathway" id="UPA00143"/>
<dbReference type="Proteomes" id="UP000327157">
    <property type="component" value="Chromosome 3"/>
</dbReference>
<evidence type="ECO:0000256" key="6">
    <source>
        <dbReference type="ARBA" id="ARBA00012483"/>
    </source>
</evidence>
<feature type="domain" description="RING-type" evidence="16">
    <location>
        <begin position="2056"/>
        <end position="2103"/>
    </location>
</feature>
<gene>
    <name evidence="17" type="ORF">D8674_023229</name>
</gene>
<comment type="similarity">
    <text evidence="5">Belongs to the LTN1 family.</text>
</comment>
<accession>A0A5N5GRX3</accession>
<evidence type="ECO:0000256" key="1">
    <source>
        <dbReference type="ARBA" id="ARBA00000900"/>
    </source>
</evidence>
<dbReference type="GO" id="GO:0005829">
    <property type="term" value="C:cytosol"/>
    <property type="evidence" value="ECO:0007669"/>
    <property type="project" value="UniProtKB-SubCell"/>
</dbReference>
<comment type="catalytic activity">
    <reaction evidence="1">
        <text>S-ubiquitinyl-[E2 ubiquitin-conjugating enzyme]-L-cysteine + [acceptor protein]-L-lysine = [E2 ubiquitin-conjugating enzyme]-L-cysteine + N(6)-ubiquitinyl-[acceptor protein]-L-lysine.</text>
        <dbReference type="EC" id="2.3.2.27"/>
    </reaction>
</comment>
<keyword evidence="8" id="KW-0963">Cytoplasm</keyword>
<dbReference type="OrthoDB" id="6108at2759"/>
<dbReference type="InterPro" id="IPR011016">
    <property type="entry name" value="Znf_RING-CH"/>
</dbReference>
<dbReference type="Gene3D" id="2.40.160.200">
    <property type="entry name" value="LURP1-related"/>
    <property type="match status" value="1"/>
</dbReference>
<dbReference type="Pfam" id="PF22999">
    <property type="entry name" value="LTN1_E3_ligase_6th"/>
    <property type="match status" value="1"/>
</dbReference>
<evidence type="ECO:0000256" key="15">
    <source>
        <dbReference type="PROSITE-ProRule" id="PRU00175"/>
    </source>
</evidence>
<dbReference type="InterPro" id="IPR025659">
    <property type="entry name" value="Tubby-like_C"/>
</dbReference>
<reference evidence="18" key="2">
    <citation type="submission" date="2019-10" db="EMBL/GenBank/DDBJ databases">
        <title>A de novo genome assembly of a pear dwarfing rootstock.</title>
        <authorList>
            <person name="Wang F."/>
            <person name="Wang J."/>
            <person name="Li S."/>
            <person name="Zhang Y."/>
            <person name="Fang M."/>
            <person name="Ma L."/>
            <person name="Zhao Y."/>
            <person name="Jiang S."/>
        </authorList>
    </citation>
    <scope>NUCLEOTIDE SEQUENCE [LARGE SCALE GENOMIC DNA]</scope>
</reference>
<dbReference type="PANTHER" id="PTHR12389:SF0">
    <property type="entry name" value="E3 UBIQUITIN-PROTEIN LIGASE LISTERIN"/>
    <property type="match status" value="1"/>
</dbReference>
<dbReference type="SUPFAM" id="SSF48371">
    <property type="entry name" value="ARM repeat"/>
    <property type="match status" value="1"/>
</dbReference>
<comment type="pathway">
    <text evidence="3">Protein modification; protein ubiquitination.</text>
</comment>
<evidence type="ECO:0000256" key="10">
    <source>
        <dbReference type="ARBA" id="ARBA00022723"/>
    </source>
</evidence>
<dbReference type="GO" id="GO:0043023">
    <property type="term" value="F:ribosomal large subunit binding"/>
    <property type="evidence" value="ECO:0007669"/>
    <property type="project" value="TreeGrafter"/>
</dbReference>
<keyword evidence="11" id="KW-0677">Repeat</keyword>
<dbReference type="Gene3D" id="1.25.10.10">
    <property type="entry name" value="Leucine-rich Repeat Variant"/>
    <property type="match status" value="1"/>
</dbReference>
<evidence type="ECO:0000256" key="11">
    <source>
        <dbReference type="ARBA" id="ARBA00022737"/>
    </source>
</evidence>